<feature type="transmembrane region" description="Helical" evidence="6">
    <location>
        <begin position="208"/>
        <end position="228"/>
    </location>
</feature>
<dbReference type="Pfam" id="PF03176">
    <property type="entry name" value="MMPL"/>
    <property type="match status" value="2"/>
</dbReference>
<dbReference type="InterPro" id="IPR000731">
    <property type="entry name" value="SSD"/>
</dbReference>
<keyword evidence="2" id="KW-1003">Cell membrane</keyword>
<evidence type="ECO:0000256" key="4">
    <source>
        <dbReference type="ARBA" id="ARBA00022989"/>
    </source>
</evidence>
<dbReference type="SUPFAM" id="SSF82866">
    <property type="entry name" value="Multidrug efflux transporter AcrB transmembrane domain"/>
    <property type="match status" value="2"/>
</dbReference>
<gene>
    <name evidence="8" type="ORF">SAMN02745110_01355</name>
</gene>
<feature type="transmembrane region" description="Helical" evidence="6">
    <location>
        <begin position="759"/>
        <end position="778"/>
    </location>
</feature>
<feature type="transmembrane region" description="Helical" evidence="6">
    <location>
        <begin position="155"/>
        <end position="175"/>
    </location>
</feature>
<name>A0A1T4MW92_9FIRM</name>
<feature type="transmembrane region" description="Helical" evidence="6">
    <location>
        <begin position="889"/>
        <end position="912"/>
    </location>
</feature>
<keyword evidence="4 6" id="KW-1133">Transmembrane helix</keyword>
<keyword evidence="9" id="KW-1185">Reference proteome</keyword>
<sequence length="925" mass="103203">MKKIADFLIKSRYVLLIIFIGLAIASIFMSKKTNINSDMSKYLPDSSQMKNGTTILKEEFTDLSEDYRLRVMFDNLKDEQKLEIKNELATIDYVDSVVYEPDSIHYNKDNHTLYLLSSKYDYSSKEFKQMRKAVMTKFSGYDIHCQNENQENDALPGHIIAGAVIILMIILFIMSNSWIEPFLFITSIGLSILINMGTNMFLPSVSKTTHSIASILQLVLAMDYSIILSNRYRQERKKVHPEENSGSAVAGNAPSNDIEAMRNAIASAIPSVCSSSITTIVGLLALCFMNFKIGADLGIVLAKGVFFSLLCVFTVLPGLMTLFDKLIQKTAKKSPFIPMGGLAKAEYKARIIFGCLFLVIFGIVFVAKDKAGISYGNPATKHVINDVFPKENRFIVLYDNNDESRMPEFIKEFTEDENVAAVNCFATTLGAKMNSQEMYQYIDNMLGGADSSNLLGGFTLDESIIKFIYYDRFSDREGEKMTLEEFVGFVNAFITNNPMASEFIDEASMTQLNQYSALCSKDAINTQRNADELSQLFGIDKSALSALMSYTGKSTLSINELLAAIKDPTVSTVISASGSLTNEDINAIAFYDNLVSSIMNDKSYTAKEMATMIALIQDKANGESSTKVPKADETTEGYIRLVYEYYFSSVNYDDSWTMDIEELFNHIMESETFSQLLDEESKKGLQMVSMGLSAGKGKLVGKSHSICALTTYLTDGHPDSMEFAKKLESFCDDNFEKDYYLIGNTPMSYEMSKTFKDELNKITLITALAIFIVVLVTFRSLVIPAILVLLIQCSVYITMVVMNLFGMDMHYLALLIVQSLLMGATIDYAIVFTNFYIEKRADRGVKDALKSAYQASIRTILTSGLIMIFITWILGYVFADPSIGQICHIISIGVTCALVMILCFLPGMLAVCDRFVVKKTAYPSK</sequence>
<dbReference type="GO" id="GO:0005886">
    <property type="term" value="C:plasma membrane"/>
    <property type="evidence" value="ECO:0007669"/>
    <property type="project" value="UniProtKB-SubCell"/>
</dbReference>
<evidence type="ECO:0000256" key="1">
    <source>
        <dbReference type="ARBA" id="ARBA00004651"/>
    </source>
</evidence>
<evidence type="ECO:0000256" key="2">
    <source>
        <dbReference type="ARBA" id="ARBA00022475"/>
    </source>
</evidence>
<dbReference type="AlphaFoldDB" id="A0A1T4MW92"/>
<dbReference type="Proteomes" id="UP000189857">
    <property type="component" value="Unassembled WGS sequence"/>
</dbReference>
<feature type="transmembrane region" description="Helical" evidence="6">
    <location>
        <begin position="268"/>
        <end position="291"/>
    </location>
</feature>
<evidence type="ECO:0000256" key="5">
    <source>
        <dbReference type="ARBA" id="ARBA00023136"/>
    </source>
</evidence>
<feature type="domain" description="SSD" evidence="7">
    <location>
        <begin position="788"/>
        <end position="911"/>
    </location>
</feature>
<feature type="transmembrane region" description="Helical" evidence="6">
    <location>
        <begin position="785"/>
        <end position="805"/>
    </location>
</feature>
<dbReference type="RefSeq" id="WP_078787197.1">
    <property type="nucleotide sequence ID" value="NZ_FMTO01000007.1"/>
</dbReference>
<feature type="transmembrane region" description="Helical" evidence="6">
    <location>
        <begin position="811"/>
        <end position="837"/>
    </location>
</feature>
<feature type="transmembrane region" description="Helical" evidence="6">
    <location>
        <begin position="12"/>
        <end position="30"/>
    </location>
</feature>
<protein>
    <submittedName>
        <fullName evidence="8">MMPL family protein</fullName>
    </submittedName>
</protein>
<dbReference type="PANTHER" id="PTHR33406">
    <property type="entry name" value="MEMBRANE PROTEIN MJ1562-RELATED"/>
    <property type="match status" value="1"/>
</dbReference>
<feature type="transmembrane region" description="Helical" evidence="6">
    <location>
        <begin position="297"/>
        <end position="323"/>
    </location>
</feature>
<comment type="subcellular location">
    <subcellularLocation>
        <location evidence="1">Cell membrane</location>
        <topology evidence="1">Multi-pass membrane protein</topology>
    </subcellularLocation>
</comment>
<proteinExistence type="predicted"/>
<evidence type="ECO:0000313" key="9">
    <source>
        <dbReference type="Proteomes" id="UP000189857"/>
    </source>
</evidence>
<organism evidence="8 9">
    <name type="scientific">Eubacterium ruminantium</name>
    <dbReference type="NCBI Taxonomy" id="42322"/>
    <lineage>
        <taxon>Bacteria</taxon>
        <taxon>Bacillati</taxon>
        <taxon>Bacillota</taxon>
        <taxon>Clostridia</taxon>
        <taxon>Eubacteriales</taxon>
        <taxon>Eubacteriaceae</taxon>
        <taxon>Eubacterium</taxon>
    </lineage>
</organism>
<dbReference type="OrthoDB" id="9782006at2"/>
<feature type="transmembrane region" description="Helical" evidence="6">
    <location>
        <begin position="182"/>
        <end position="202"/>
    </location>
</feature>
<evidence type="ECO:0000259" key="7">
    <source>
        <dbReference type="PROSITE" id="PS50156"/>
    </source>
</evidence>
<feature type="transmembrane region" description="Helical" evidence="6">
    <location>
        <begin position="349"/>
        <end position="367"/>
    </location>
</feature>
<evidence type="ECO:0000256" key="6">
    <source>
        <dbReference type="SAM" id="Phobius"/>
    </source>
</evidence>
<accession>A0A1T4MW92</accession>
<dbReference type="EMBL" id="FUXA01000008">
    <property type="protein sequence ID" value="SJZ71292.1"/>
    <property type="molecule type" value="Genomic_DNA"/>
</dbReference>
<dbReference type="PROSITE" id="PS50156">
    <property type="entry name" value="SSD"/>
    <property type="match status" value="1"/>
</dbReference>
<evidence type="ECO:0000256" key="3">
    <source>
        <dbReference type="ARBA" id="ARBA00022692"/>
    </source>
</evidence>
<keyword evidence="5 6" id="KW-0472">Membrane</keyword>
<feature type="transmembrane region" description="Helical" evidence="6">
    <location>
        <begin position="857"/>
        <end position="877"/>
    </location>
</feature>
<dbReference type="InterPro" id="IPR004869">
    <property type="entry name" value="MMPL_dom"/>
</dbReference>
<dbReference type="InterPro" id="IPR050545">
    <property type="entry name" value="Mycobact_MmpL"/>
</dbReference>
<keyword evidence="3 6" id="KW-0812">Transmembrane</keyword>
<dbReference type="Gene3D" id="1.20.1640.10">
    <property type="entry name" value="Multidrug efflux transporter AcrB transmembrane domain"/>
    <property type="match status" value="2"/>
</dbReference>
<dbReference type="PANTHER" id="PTHR33406:SF13">
    <property type="entry name" value="MEMBRANE PROTEIN YDFJ"/>
    <property type="match status" value="1"/>
</dbReference>
<evidence type="ECO:0000313" key="8">
    <source>
        <dbReference type="EMBL" id="SJZ71292.1"/>
    </source>
</evidence>
<reference evidence="8 9" key="1">
    <citation type="submission" date="2017-02" db="EMBL/GenBank/DDBJ databases">
        <authorList>
            <person name="Peterson S.W."/>
        </authorList>
    </citation>
    <scope>NUCLEOTIDE SEQUENCE [LARGE SCALE GENOMIC DNA]</scope>
    <source>
        <strain evidence="8 9">ATCC 17233</strain>
    </source>
</reference>